<evidence type="ECO:0000256" key="1">
    <source>
        <dbReference type="SAM" id="MobiDB-lite"/>
    </source>
</evidence>
<evidence type="ECO:0000313" key="2">
    <source>
        <dbReference type="EMBL" id="RRT53657.1"/>
    </source>
</evidence>
<name>A0A426YPK9_ENSVE</name>
<dbReference type="AlphaFoldDB" id="A0A426YPK9"/>
<gene>
    <name evidence="2" type="ORF">B296_00026814</name>
</gene>
<accession>A0A426YPK9</accession>
<evidence type="ECO:0000313" key="3">
    <source>
        <dbReference type="Proteomes" id="UP000287651"/>
    </source>
</evidence>
<protein>
    <submittedName>
        <fullName evidence="2">Uncharacterized protein</fullName>
    </submittedName>
</protein>
<sequence>MTVDFDDNVSLAEKEGASVARRGGSARDKRSRMDGAETIVGQQKQVWRRQISRSRPGGLNGVSNRKRPPA</sequence>
<dbReference type="EMBL" id="AMZH03011029">
    <property type="protein sequence ID" value="RRT53657.1"/>
    <property type="molecule type" value="Genomic_DNA"/>
</dbReference>
<organism evidence="2 3">
    <name type="scientific">Ensete ventricosum</name>
    <name type="common">Abyssinian banana</name>
    <name type="synonym">Musa ensete</name>
    <dbReference type="NCBI Taxonomy" id="4639"/>
    <lineage>
        <taxon>Eukaryota</taxon>
        <taxon>Viridiplantae</taxon>
        <taxon>Streptophyta</taxon>
        <taxon>Embryophyta</taxon>
        <taxon>Tracheophyta</taxon>
        <taxon>Spermatophyta</taxon>
        <taxon>Magnoliopsida</taxon>
        <taxon>Liliopsida</taxon>
        <taxon>Zingiberales</taxon>
        <taxon>Musaceae</taxon>
        <taxon>Ensete</taxon>
    </lineage>
</organism>
<feature type="region of interest" description="Disordered" evidence="1">
    <location>
        <begin position="16"/>
        <end position="70"/>
    </location>
</feature>
<proteinExistence type="predicted"/>
<feature type="compositionally biased region" description="Basic and acidic residues" evidence="1">
    <location>
        <begin position="25"/>
        <end position="35"/>
    </location>
</feature>
<reference evidence="2 3" key="1">
    <citation type="journal article" date="2014" name="Agronomy (Basel)">
        <title>A Draft Genome Sequence for Ensete ventricosum, the Drought-Tolerant Tree Against Hunger.</title>
        <authorList>
            <person name="Harrison J."/>
            <person name="Moore K.A."/>
            <person name="Paszkiewicz K."/>
            <person name="Jones T."/>
            <person name="Grant M."/>
            <person name="Ambacheew D."/>
            <person name="Muzemil S."/>
            <person name="Studholme D.J."/>
        </authorList>
    </citation>
    <scope>NUCLEOTIDE SEQUENCE [LARGE SCALE GENOMIC DNA]</scope>
</reference>
<dbReference type="Proteomes" id="UP000287651">
    <property type="component" value="Unassembled WGS sequence"/>
</dbReference>
<comment type="caution">
    <text evidence="2">The sequence shown here is derived from an EMBL/GenBank/DDBJ whole genome shotgun (WGS) entry which is preliminary data.</text>
</comment>